<organism evidence="3 4">
    <name type="scientific">Cellulomonas oligotrophica</name>
    <dbReference type="NCBI Taxonomy" id="931536"/>
    <lineage>
        <taxon>Bacteria</taxon>
        <taxon>Bacillati</taxon>
        <taxon>Actinomycetota</taxon>
        <taxon>Actinomycetes</taxon>
        <taxon>Micrococcales</taxon>
        <taxon>Cellulomonadaceae</taxon>
        <taxon>Cellulomonas</taxon>
    </lineage>
</organism>
<feature type="transmembrane region" description="Helical" evidence="1">
    <location>
        <begin position="90"/>
        <end position="106"/>
    </location>
</feature>
<sequence length="110" mass="11070">MVGVLVAGLLVSRSTGLAADLAGGALYAALVQLLVLLVAPRTRPPVAGAVALGLCTAVELAQLTGLPASAVAAWPPLHYVLGSTFSAPDLPAYAAGVAAVTWLDATRRRR</sequence>
<keyword evidence="1" id="KW-0812">Transmembrane</keyword>
<dbReference type="InterPro" id="IPR021257">
    <property type="entry name" value="DUF2809"/>
</dbReference>
<comment type="caution">
    <text evidence="3">The sequence shown here is derived from an EMBL/GenBank/DDBJ whole genome shotgun (WGS) entry which is preliminary data.</text>
</comment>
<evidence type="ECO:0000256" key="1">
    <source>
        <dbReference type="SAM" id="Phobius"/>
    </source>
</evidence>
<evidence type="ECO:0000313" key="2">
    <source>
        <dbReference type="EMBL" id="GIG32825.1"/>
    </source>
</evidence>
<dbReference type="Pfam" id="PF10990">
    <property type="entry name" value="DUF2809"/>
    <property type="match status" value="1"/>
</dbReference>
<evidence type="ECO:0008006" key="6">
    <source>
        <dbReference type="Google" id="ProtNLM"/>
    </source>
</evidence>
<accession>A0A7Y9JZ12</accession>
<protein>
    <recommendedName>
        <fullName evidence="6">DUF2809 domain-containing protein</fullName>
    </recommendedName>
</protein>
<reference evidence="2 5" key="2">
    <citation type="submission" date="2021-01" db="EMBL/GenBank/DDBJ databases">
        <title>Whole genome shotgun sequence of Cellulomonas oligotrophica NBRC 109435.</title>
        <authorList>
            <person name="Komaki H."/>
            <person name="Tamura T."/>
        </authorList>
    </citation>
    <scope>NUCLEOTIDE SEQUENCE [LARGE SCALE GENOMIC DNA]</scope>
    <source>
        <strain evidence="2 5">NBRC 109435</strain>
    </source>
</reference>
<keyword evidence="1" id="KW-1133">Transmembrane helix</keyword>
<reference evidence="3 4" key="1">
    <citation type="submission" date="2020-07" db="EMBL/GenBank/DDBJ databases">
        <title>Sequencing the genomes of 1000 actinobacteria strains.</title>
        <authorList>
            <person name="Klenk H.-P."/>
        </authorList>
    </citation>
    <scope>NUCLEOTIDE SEQUENCE [LARGE SCALE GENOMIC DNA]</scope>
    <source>
        <strain evidence="3 4">DSM 24482</strain>
    </source>
</reference>
<dbReference type="EMBL" id="BONN01000004">
    <property type="protein sequence ID" value="GIG32825.1"/>
    <property type="molecule type" value="Genomic_DNA"/>
</dbReference>
<proteinExistence type="predicted"/>
<gene>
    <name evidence="3" type="ORF">BKA21_001833</name>
    <name evidence="2" type="ORF">Col01nite_19840</name>
</gene>
<dbReference type="Proteomes" id="UP000577956">
    <property type="component" value="Unassembled WGS sequence"/>
</dbReference>
<dbReference type="RefSeq" id="WP_203793489.1">
    <property type="nucleotide sequence ID" value="NZ_BAABFI010000001.1"/>
</dbReference>
<dbReference type="Proteomes" id="UP000618382">
    <property type="component" value="Unassembled WGS sequence"/>
</dbReference>
<evidence type="ECO:0000313" key="5">
    <source>
        <dbReference type="Proteomes" id="UP000618382"/>
    </source>
</evidence>
<feature type="transmembrane region" description="Helical" evidence="1">
    <location>
        <begin position="46"/>
        <end position="70"/>
    </location>
</feature>
<feature type="transmembrane region" description="Helical" evidence="1">
    <location>
        <begin position="24"/>
        <end position="39"/>
    </location>
</feature>
<dbReference type="EMBL" id="JACCBK010000001">
    <property type="protein sequence ID" value="NYD86284.1"/>
    <property type="molecule type" value="Genomic_DNA"/>
</dbReference>
<keyword evidence="1" id="KW-0472">Membrane</keyword>
<keyword evidence="5" id="KW-1185">Reference proteome</keyword>
<evidence type="ECO:0000313" key="3">
    <source>
        <dbReference type="EMBL" id="NYD86284.1"/>
    </source>
</evidence>
<name>A0A7Y9JZ12_9CELL</name>
<evidence type="ECO:0000313" key="4">
    <source>
        <dbReference type="Proteomes" id="UP000577956"/>
    </source>
</evidence>
<dbReference type="AlphaFoldDB" id="A0A7Y9JZ12"/>